<keyword evidence="3" id="KW-0820">tRNA-binding</keyword>
<dbReference type="EMBL" id="FOMT01000001">
    <property type="protein sequence ID" value="SFD67335.1"/>
    <property type="molecule type" value="Genomic_DNA"/>
</dbReference>
<dbReference type="PANTHER" id="PTHR37825:SF1">
    <property type="entry name" value="TRNA(MET) CYTIDINE ACETATE LIGASE"/>
    <property type="match status" value="1"/>
</dbReference>
<gene>
    <name evidence="3" type="primary">tmcAL</name>
    <name evidence="4" type="ORF">SAMN05216378_0934</name>
</gene>
<keyword evidence="2 3" id="KW-0819">tRNA processing</keyword>
<dbReference type="EC" id="6.3.4.-" evidence="3"/>
<name>A0A1I1U9M3_9BACL</name>
<feature type="binding site" evidence="3">
    <location>
        <position position="168"/>
    </location>
    <ligand>
        <name>ATP</name>
        <dbReference type="ChEBI" id="CHEBI:30616"/>
    </ligand>
</feature>
<evidence type="ECO:0000313" key="4">
    <source>
        <dbReference type="EMBL" id="SFD67335.1"/>
    </source>
</evidence>
<comment type="catalytic activity">
    <reaction evidence="3">
        <text>cytidine(34) in elongator tRNA(Met) + acetate + ATP = N(4)-acetylcytidine(34) in elongator tRNA(Met) + AMP + diphosphate</text>
        <dbReference type="Rhea" id="RHEA:58144"/>
        <dbReference type="Rhea" id="RHEA-COMP:10693"/>
        <dbReference type="Rhea" id="RHEA-COMP:10694"/>
        <dbReference type="ChEBI" id="CHEBI:30089"/>
        <dbReference type="ChEBI" id="CHEBI:30616"/>
        <dbReference type="ChEBI" id="CHEBI:33019"/>
        <dbReference type="ChEBI" id="CHEBI:74900"/>
        <dbReference type="ChEBI" id="CHEBI:82748"/>
        <dbReference type="ChEBI" id="CHEBI:456215"/>
    </reaction>
</comment>
<keyword evidence="4" id="KW-0808">Transferase</keyword>
<dbReference type="Proteomes" id="UP000198855">
    <property type="component" value="Unassembled WGS sequence"/>
</dbReference>
<evidence type="ECO:0000256" key="2">
    <source>
        <dbReference type="ARBA" id="ARBA00022694"/>
    </source>
</evidence>
<dbReference type="InterPro" id="IPR008513">
    <property type="entry name" value="tRNA(Met)_cyd_acetate_ligase"/>
</dbReference>
<dbReference type="PANTHER" id="PTHR37825">
    <property type="entry name" value="TRNA(MET) CYTIDINE ACETATE LIGASE"/>
    <property type="match status" value="1"/>
</dbReference>
<dbReference type="SUPFAM" id="SSF52374">
    <property type="entry name" value="Nucleotidylyl transferase"/>
    <property type="match status" value="1"/>
</dbReference>
<reference evidence="5" key="1">
    <citation type="submission" date="2016-10" db="EMBL/GenBank/DDBJ databases">
        <authorList>
            <person name="Varghese N."/>
            <person name="Submissions S."/>
        </authorList>
    </citation>
    <scope>NUCLEOTIDE SEQUENCE [LARGE SCALE GENOMIC DNA]</scope>
    <source>
        <strain evidence="5">CGMCC 1.10784</strain>
    </source>
</reference>
<keyword evidence="3" id="KW-0067">ATP-binding</keyword>
<dbReference type="GO" id="GO:0016740">
    <property type="term" value="F:transferase activity"/>
    <property type="evidence" value="ECO:0007669"/>
    <property type="project" value="UniProtKB-KW"/>
</dbReference>
<comment type="similarity">
    <text evidence="3">Belongs to the TmcAL family.</text>
</comment>
<evidence type="ECO:0000256" key="3">
    <source>
        <dbReference type="HAMAP-Rule" id="MF_01539"/>
    </source>
</evidence>
<dbReference type="GO" id="GO:0005737">
    <property type="term" value="C:cytoplasm"/>
    <property type="evidence" value="ECO:0007669"/>
    <property type="project" value="UniProtKB-SubCell"/>
</dbReference>
<comment type="subcellular location">
    <subcellularLocation>
        <location evidence="3">Cytoplasm</location>
    </subcellularLocation>
</comment>
<evidence type="ECO:0000313" key="5">
    <source>
        <dbReference type="Proteomes" id="UP000198855"/>
    </source>
</evidence>
<dbReference type="OrthoDB" id="9769796at2"/>
<dbReference type="GO" id="GO:0006400">
    <property type="term" value="P:tRNA modification"/>
    <property type="evidence" value="ECO:0007669"/>
    <property type="project" value="UniProtKB-UniRule"/>
</dbReference>
<dbReference type="HAMAP" id="MF_01539">
    <property type="entry name" value="TmcAL"/>
    <property type="match status" value="1"/>
</dbReference>
<feature type="binding site" evidence="3">
    <location>
        <position position="193"/>
    </location>
    <ligand>
        <name>ATP</name>
        <dbReference type="ChEBI" id="CHEBI:30616"/>
    </ligand>
</feature>
<feature type="binding site" evidence="3">
    <location>
        <begin position="7"/>
        <end position="20"/>
    </location>
    <ligand>
        <name>ATP</name>
        <dbReference type="ChEBI" id="CHEBI:30616"/>
    </ligand>
</feature>
<dbReference type="GO" id="GO:0000049">
    <property type="term" value="F:tRNA binding"/>
    <property type="evidence" value="ECO:0007669"/>
    <property type="project" value="UniProtKB-KW"/>
</dbReference>
<dbReference type="Pfam" id="PF05636">
    <property type="entry name" value="HIGH_NTase1"/>
    <property type="match status" value="1"/>
</dbReference>
<evidence type="ECO:0000256" key="1">
    <source>
        <dbReference type="ARBA" id="ARBA00022598"/>
    </source>
</evidence>
<comment type="function">
    <text evidence="3">Catalyzes the formation of N(4)-acetylcytidine (ac(4)C) at the wobble position of elongator tRNA(Met), using acetate and ATP as substrates. First activates an acetate ion to form acetyladenylate (Ac-AMP) and then transfers the acetyl group to tRNA to form ac(4)C34.</text>
</comment>
<keyword evidence="3" id="KW-0547">Nucleotide-binding</keyword>
<feature type="binding site" evidence="3">
    <location>
        <position position="102"/>
    </location>
    <ligand>
        <name>ATP</name>
        <dbReference type="ChEBI" id="CHEBI:30616"/>
    </ligand>
</feature>
<accession>A0A1I1U9M3</accession>
<dbReference type="RefSeq" id="WP_091181492.1">
    <property type="nucleotide sequence ID" value="NZ_FOMT01000001.1"/>
</dbReference>
<dbReference type="AlphaFoldDB" id="A0A1I1U9M3"/>
<protein>
    <recommendedName>
        <fullName evidence="3">tRNA(Met) cytidine acetate ligase</fullName>
        <ecNumber evidence="3">6.3.4.-</ecNumber>
    </recommendedName>
</protein>
<organism evidence="4 5">
    <name type="scientific">Paenibacillus catalpae</name>
    <dbReference type="NCBI Taxonomy" id="1045775"/>
    <lineage>
        <taxon>Bacteria</taxon>
        <taxon>Bacillati</taxon>
        <taxon>Bacillota</taxon>
        <taxon>Bacilli</taxon>
        <taxon>Bacillales</taxon>
        <taxon>Paenibacillaceae</taxon>
        <taxon>Paenibacillus</taxon>
    </lineage>
</organism>
<keyword evidence="5" id="KW-1185">Reference proteome</keyword>
<keyword evidence="3" id="KW-0694">RNA-binding</keyword>
<dbReference type="Gene3D" id="3.40.50.620">
    <property type="entry name" value="HUPs"/>
    <property type="match status" value="1"/>
</dbReference>
<dbReference type="NCBIfam" id="NF010191">
    <property type="entry name" value="PRK13670.1"/>
    <property type="match status" value="1"/>
</dbReference>
<proteinExistence type="inferred from homology"/>
<comment type="caution">
    <text evidence="3">Lacks conserved residue(s) required for the propagation of feature annotation.</text>
</comment>
<keyword evidence="3" id="KW-0963">Cytoplasm</keyword>
<dbReference type="InterPro" id="IPR014729">
    <property type="entry name" value="Rossmann-like_a/b/a_fold"/>
</dbReference>
<dbReference type="GO" id="GO:0005524">
    <property type="term" value="F:ATP binding"/>
    <property type="evidence" value="ECO:0007669"/>
    <property type="project" value="UniProtKB-KW"/>
</dbReference>
<dbReference type="STRING" id="1045775.SAMN05216378_0934"/>
<dbReference type="GO" id="GO:0016879">
    <property type="term" value="F:ligase activity, forming carbon-nitrogen bonds"/>
    <property type="evidence" value="ECO:0007669"/>
    <property type="project" value="UniProtKB-UniRule"/>
</dbReference>
<keyword evidence="1 3" id="KW-0436">Ligase</keyword>
<sequence length="415" mass="45785">MRTVGLIVEYNPFHNGHQYHLQESVKIANADAVVAVMSGHFLQRGEPAVMNKWARTEAALRGGCDLVIELPTAYATQAAEWFAYGAVSILEATGVVDAFCFGTESGEIDALRDAAKLIAHEPPAFQELLREALEGGVSYPSAYSTAIAAYLTAIGQEDAAGFPFAQPNHTLGLHYLIALERIKGRMLPYTIRREKSEYGQTTVTDHAIASATAIRKLLLEGGELEASRPLVPSTTFEVMQREWASGRSPVSWSNFVQPLLHTVVTHTPGQLAGYREMMEGLEYRLLQALPKLDKTGFETLLDALKTKRYTRTKLQRALLSILLHHKKEDFTADKLAAGVEYIRVLGFTGKGQQLLRRMKKEAKLPVLLSAARPPVDSRYLELDTQASAAYMLAQPGHASAAAMYRDFTDRPVILE</sequence>